<comment type="caution">
    <text evidence="1">The sequence shown here is derived from an EMBL/GenBank/DDBJ whole genome shotgun (WGS) entry which is preliminary data.</text>
</comment>
<name>A0AAD7TII8_9APHY</name>
<reference evidence="1" key="1">
    <citation type="submission" date="2022-11" db="EMBL/GenBank/DDBJ databases">
        <title>Genome Sequence of Cubamyces cubensis.</title>
        <authorList>
            <person name="Buettner E."/>
        </authorList>
    </citation>
    <scope>NUCLEOTIDE SEQUENCE</scope>
    <source>
        <strain evidence="1">MPL-01</strain>
    </source>
</reference>
<evidence type="ECO:0000313" key="1">
    <source>
        <dbReference type="EMBL" id="KAJ8462408.1"/>
    </source>
</evidence>
<keyword evidence="2" id="KW-1185">Reference proteome</keyword>
<gene>
    <name evidence="1" type="ORF">ONZ51_g10925</name>
</gene>
<protein>
    <submittedName>
        <fullName evidence="1">Uncharacterized protein</fullName>
    </submittedName>
</protein>
<dbReference type="AlphaFoldDB" id="A0AAD7TII8"/>
<evidence type="ECO:0000313" key="2">
    <source>
        <dbReference type="Proteomes" id="UP001215151"/>
    </source>
</evidence>
<dbReference type="EMBL" id="JAPEVG010000468">
    <property type="protein sequence ID" value="KAJ8462408.1"/>
    <property type="molecule type" value="Genomic_DNA"/>
</dbReference>
<accession>A0AAD7TII8</accession>
<proteinExistence type="predicted"/>
<organism evidence="1 2">
    <name type="scientific">Trametes cubensis</name>
    <dbReference type="NCBI Taxonomy" id="1111947"/>
    <lineage>
        <taxon>Eukaryota</taxon>
        <taxon>Fungi</taxon>
        <taxon>Dikarya</taxon>
        <taxon>Basidiomycota</taxon>
        <taxon>Agaricomycotina</taxon>
        <taxon>Agaricomycetes</taxon>
        <taxon>Polyporales</taxon>
        <taxon>Polyporaceae</taxon>
        <taxon>Trametes</taxon>
    </lineage>
</organism>
<sequence length="129" mass="14050">MAKSKKPPGVSRTVRKYLVQPVSRSSASTVVRSTRLGPVALQQAKEEGQRRLNEAISGLSGSAVEQIRDLHSRNNTLADTDGASVPEASHQDLCDVEDLMDVDDWVDEEDAGDMGNEVILAMRDLMGDR</sequence>
<dbReference type="Proteomes" id="UP001215151">
    <property type="component" value="Unassembled WGS sequence"/>
</dbReference>